<evidence type="ECO:0000256" key="5">
    <source>
        <dbReference type="ARBA" id="ARBA00022490"/>
    </source>
</evidence>
<dbReference type="InterPro" id="IPR002315">
    <property type="entry name" value="tRNA-synt_gly"/>
</dbReference>
<dbReference type="STRING" id="4846.A0A367KHY1"/>
<proteinExistence type="inferred from homology"/>
<dbReference type="PANTHER" id="PTHR10745">
    <property type="entry name" value="GLYCYL-TRNA SYNTHETASE/DNA POLYMERASE SUBUNIT GAMMA-2"/>
    <property type="match status" value="1"/>
</dbReference>
<dbReference type="FunFam" id="3.30.930.10:FF:000158">
    <property type="entry name" value="Glycyl-tRNA synthetase"/>
    <property type="match status" value="1"/>
</dbReference>
<dbReference type="GO" id="GO:0070150">
    <property type="term" value="P:mitochondrial glycyl-tRNA aminoacylation"/>
    <property type="evidence" value="ECO:0007669"/>
    <property type="project" value="TreeGrafter"/>
</dbReference>
<comment type="subunit">
    <text evidence="3">Homodimer.</text>
</comment>
<name>A0A367KHY1_RHIST</name>
<dbReference type="SUPFAM" id="SSF52954">
    <property type="entry name" value="Class II aaRS ABD-related"/>
    <property type="match status" value="1"/>
</dbReference>
<evidence type="ECO:0000256" key="12">
    <source>
        <dbReference type="ARBA" id="ARBA00030057"/>
    </source>
</evidence>
<keyword evidence="5" id="KW-0963">Cytoplasm</keyword>
<dbReference type="Gene3D" id="3.30.720.200">
    <property type="match status" value="1"/>
</dbReference>
<keyword evidence="7" id="KW-0808">Transferase</keyword>
<dbReference type="NCBIfam" id="NF003211">
    <property type="entry name" value="PRK04173.1"/>
    <property type="match status" value="1"/>
</dbReference>
<dbReference type="Gene3D" id="3.30.930.10">
    <property type="entry name" value="Bira Bifunctional Protein, Domain 2"/>
    <property type="match status" value="1"/>
</dbReference>
<organism evidence="15 16">
    <name type="scientific">Rhizopus stolonifer</name>
    <name type="common">Rhizopus nigricans</name>
    <dbReference type="NCBI Taxonomy" id="4846"/>
    <lineage>
        <taxon>Eukaryota</taxon>
        <taxon>Fungi</taxon>
        <taxon>Fungi incertae sedis</taxon>
        <taxon>Mucoromycota</taxon>
        <taxon>Mucoromycotina</taxon>
        <taxon>Mucoromycetes</taxon>
        <taxon>Mucorales</taxon>
        <taxon>Mucorineae</taxon>
        <taxon>Rhizopodaceae</taxon>
        <taxon>Rhizopus</taxon>
    </lineage>
</organism>
<evidence type="ECO:0000256" key="10">
    <source>
        <dbReference type="ARBA" id="ARBA00022917"/>
    </source>
</evidence>
<dbReference type="InterPro" id="IPR036621">
    <property type="entry name" value="Anticodon-bd_dom_sf"/>
</dbReference>
<dbReference type="NCBIfam" id="TIGR00389">
    <property type="entry name" value="glyS_dimeric"/>
    <property type="match status" value="1"/>
</dbReference>
<dbReference type="CDD" id="cd00774">
    <property type="entry name" value="GlyRS-like_core"/>
    <property type="match status" value="1"/>
</dbReference>
<evidence type="ECO:0000256" key="9">
    <source>
        <dbReference type="ARBA" id="ARBA00022840"/>
    </source>
</evidence>
<dbReference type="InterPro" id="IPR002314">
    <property type="entry name" value="aa-tRNA-synt_IIb"/>
</dbReference>
<keyword evidence="6 15" id="KW-0436">Ligase</keyword>
<accession>A0A367KHY1</accession>
<dbReference type="Gene3D" id="3.30.40.230">
    <property type="match status" value="1"/>
</dbReference>
<evidence type="ECO:0000259" key="14">
    <source>
        <dbReference type="PROSITE" id="PS50862"/>
    </source>
</evidence>
<evidence type="ECO:0000256" key="1">
    <source>
        <dbReference type="ARBA" id="ARBA00004496"/>
    </source>
</evidence>
<dbReference type="Gene3D" id="3.40.50.800">
    <property type="entry name" value="Anticodon-binding domain"/>
    <property type="match status" value="1"/>
</dbReference>
<dbReference type="Pfam" id="PF03129">
    <property type="entry name" value="HGTP_anticodon"/>
    <property type="match status" value="1"/>
</dbReference>
<reference evidence="15 16" key="1">
    <citation type="journal article" date="2018" name="G3 (Bethesda)">
        <title>Phylogenetic and Phylogenomic Definition of Rhizopus Species.</title>
        <authorList>
            <person name="Gryganskyi A.P."/>
            <person name="Golan J."/>
            <person name="Dolatabadi S."/>
            <person name="Mondo S."/>
            <person name="Robb S."/>
            <person name="Idnurm A."/>
            <person name="Muszewska A."/>
            <person name="Steczkiewicz K."/>
            <person name="Masonjones S."/>
            <person name="Liao H.L."/>
            <person name="Gajdeczka M.T."/>
            <person name="Anike F."/>
            <person name="Vuek A."/>
            <person name="Anishchenko I.M."/>
            <person name="Voigt K."/>
            <person name="de Hoog G.S."/>
            <person name="Smith M.E."/>
            <person name="Heitman J."/>
            <person name="Vilgalys R."/>
            <person name="Stajich J.E."/>
        </authorList>
    </citation>
    <scope>NUCLEOTIDE SEQUENCE [LARGE SCALE GENOMIC DNA]</scope>
    <source>
        <strain evidence="15 16">LSU 92-RS-03</strain>
    </source>
</reference>
<comment type="catalytic activity">
    <reaction evidence="13">
        <text>2 ATP + H(+) = P(1),P(4)-bis(5'-adenosyl) tetraphosphate + diphosphate</text>
        <dbReference type="Rhea" id="RHEA:34935"/>
        <dbReference type="ChEBI" id="CHEBI:15378"/>
        <dbReference type="ChEBI" id="CHEBI:30616"/>
        <dbReference type="ChEBI" id="CHEBI:33019"/>
        <dbReference type="ChEBI" id="CHEBI:58141"/>
    </reaction>
</comment>
<comment type="subcellular location">
    <subcellularLocation>
        <location evidence="1">Cytoplasm</location>
    </subcellularLocation>
</comment>
<dbReference type="Pfam" id="PF00587">
    <property type="entry name" value="tRNA-synt_2b"/>
    <property type="match status" value="1"/>
</dbReference>
<dbReference type="InterPro" id="IPR027031">
    <property type="entry name" value="Gly-tRNA_synthase/POLG2"/>
</dbReference>
<dbReference type="GO" id="GO:0005739">
    <property type="term" value="C:mitochondrion"/>
    <property type="evidence" value="ECO:0007669"/>
    <property type="project" value="TreeGrafter"/>
</dbReference>
<dbReference type="PROSITE" id="PS50862">
    <property type="entry name" value="AA_TRNA_LIGASE_II"/>
    <property type="match status" value="1"/>
</dbReference>
<dbReference type="GO" id="GO:0016740">
    <property type="term" value="F:transferase activity"/>
    <property type="evidence" value="ECO:0007669"/>
    <property type="project" value="UniProtKB-KW"/>
</dbReference>
<dbReference type="AlphaFoldDB" id="A0A367KHY1"/>
<dbReference type="FunFam" id="3.30.930.10:FF:000010">
    <property type="entry name" value="Glycyl-tRNA synthetase 1"/>
    <property type="match status" value="1"/>
</dbReference>
<keyword evidence="11" id="KW-0030">Aminoacyl-tRNA synthetase</keyword>
<keyword evidence="16" id="KW-1185">Reference proteome</keyword>
<dbReference type="GO" id="GO:0005524">
    <property type="term" value="F:ATP binding"/>
    <property type="evidence" value="ECO:0007669"/>
    <property type="project" value="UniProtKB-KW"/>
</dbReference>
<dbReference type="FunFam" id="3.30.720.200:FF:000001">
    <property type="entry name" value="Glycine--tRNA ligase 2"/>
    <property type="match status" value="1"/>
</dbReference>
<dbReference type="Proteomes" id="UP000253551">
    <property type="component" value="Unassembled WGS sequence"/>
</dbReference>
<evidence type="ECO:0000313" key="15">
    <source>
        <dbReference type="EMBL" id="RCI01834.1"/>
    </source>
</evidence>
<dbReference type="PANTHER" id="PTHR10745:SF0">
    <property type="entry name" value="GLYCINE--TRNA LIGASE"/>
    <property type="match status" value="1"/>
</dbReference>
<dbReference type="PRINTS" id="PR01043">
    <property type="entry name" value="TRNASYNTHGLY"/>
</dbReference>
<dbReference type="OrthoDB" id="57698at2759"/>
<dbReference type="CDD" id="cd00858">
    <property type="entry name" value="GlyRS_anticodon"/>
    <property type="match status" value="1"/>
</dbReference>
<dbReference type="SUPFAM" id="SSF55681">
    <property type="entry name" value="Class II aaRS and biotin synthetases"/>
    <property type="match status" value="1"/>
</dbReference>
<dbReference type="EMBL" id="PJQM01001644">
    <property type="protein sequence ID" value="RCI01834.1"/>
    <property type="molecule type" value="Genomic_DNA"/>
</dbReference>
<evidence type="ECO:0000256" key="3">
    <source>
        <dbReference type="ARBA" id="ARBA00011738"/>
    </source>
</evidence>
<keyword evidence="8" id="KW-0547">Nucleotide-binding</keyword>
<gene>
    <name evidence="15" type="primary">GRS1_2</name>
    <name evidence="15" type="ORF">CU098_010653</name>
</gene>
<dbReference type="InterPro" id="IPR004154">
    <property type="entry name" value="Anticodon-bd"/>
</dbReference>
<evidence type="ECO:0000256" key="2">
    <source>
        <dbReference type="ARBA" id="ARBA00008226"/>
    </source>
</evidence>
<comment type="caution">
    <text evidence="15">The sequence shown here is derived from an EMBL/GenBank/DDBJ whole genome shotgun (WGS) entry which is preliminary data.</text>
</comment>
<evidence type="ECO:0000256" key="8">
    <source>
        <dbReference type="ARBA" id="ARBA00022741"/>
    </source>
</evidence>
<dbReference type="EC" id="6.1.1.14" evidence="4"/>
<protein>
    <recommendedName>
        <fullName evidence="4">glycine--tRNA ligase</fullName>
        <ecNumber evidence="4">6.1.1.14</ecNumber>
    </recommendedName>
    <alternativeName>
        <fullName evidence="12">Diadenosine tetraphosphate synthetase</fullName>
    </alternativeName>
</protein>
<keyword evidence="10" id="KW-0648">Protein biosynthesis</keyword>
<dbReference type="GO" id="GO:0004820">
    <property type="term" value="F:glycine-tRNA ligase activity"/>
    <property type="evidence" value="ECO:0007669"/>
    <property type="project" value="UniProtKB-EC"/>
</dbReference>
<evidence type="ECO:0000256" key="7">
    <source>
        <dbReference type="ARBA" id="ARBA00022679"/>
    </source>
</evidence>
<keyword evidence="9" id="KW-0067">ATP-binding</keyword>
<evidence type="ECO:0000256" key="6">
    <source>
        <dbReference type="ARBA" id="ARBA00022598"/>
    </source>
</evidence>
<evidence type="ECO:0000256" key="11">
    <source>
        <dbReference type="ARBA" id="ARBA00023146"/>
    </source>
</evidence>
<dbReference type="FunFam" id="3.40.50.800:FF:000004">
    <property type="entry name" value="Glycine--tRNA ligase 2"/>
    <property type="match status" value="1"/>
</dbReference>
<evidence type="ECO:0000256" key="4">
    <source>
        <dbReference type="ARBA" id="ARBA00012829"/>
    </source>
</evidence>
<evidence type="ECO:0000256" key="13">
    <source>
        <dbReference type="ARBA" id="ARBA00051967"/>
    </source>
</evidence>
<dbReference type="InterPro" id="IPR006195">
    <property type="entry name" value="aa-tRNA-synth_II"/>
</dbReference>
<comment type="similarity">
    <text evidence="2">Belongs to the class-II aminoacyl-tRNA synthetase family.</text>
</comment>
<feature type="domain" description="Aminoacyl-transfer RNA synthetases class-II family profile" evidence="14">
    <location>
        <begin position="224"/>
        <end position="539"/>
    </location>
</feature>
<evidence type="ECO:0000313" key="16">
    <source>
        <dbReference type="Proteomes" id="UP000253551"/>
    </source>
</evidence>
<sequence>MASSNKFDRAALEQLVTKRFFYAPSFQIYGGVAGLYDFGPSGSALLNNIISLWRNHFVLEEEMLEVDTTIMTTYDVLKTSGHVDKFADFMCKDLKNGEIFRADHVIEAVLEARLQGDKEARAAKAGKSAEEIAAEASEAAAAKADKKKKKKKGTVVAVELADDVRQSYEECLAQIDNFSGEELAAIMKKFDIRSPESGNELSEPKEFNLMFESLIGPTGQLKGFLRPETAQGQFLNFKKLLEFNNDKMPFASAQVGRSFRNEISPRSGLLRVREFTMAEIEHYVDPENKDHPKFEDVKDVKLTLLPKDVQMSGKTDTVEMTIGDAVAKGVVDNQTLGYFIARIYLFLEKIGIKKERLRFRQHMDNEMAHYACDCWDAEIHTSYGWIECVGCADRSAYDLTVHSNRTNEKLIVREQLPEPRTVECWQVEINKKTFGPKYKKEAKAVEEALMTLCDEKYAQLAKDLEANGVSSVLVNGQEVEVGKDNINVKLGTVTEHVREYTPNVIEPSFGIGRILYSLLEHSWWVREDDEARNVLSFPPVVAPFKCCLLPLSGNAVFEPFVRKYSRALRQAGVSLRTDDSKASIGRRYARNDELGIPFAITIDFETVENDTVTLRERDSTNQIRDSFENILKKLVEAV</sequence>
<dbReference type="InterPro" id="IPR033731">
    <property type="entry name" value="GlyRS-like_core"/>
</dbReference>
<dbReference type="InterPro" id="IPR045864">
    <property type="entry name" value="aa-tRNA-synth_II/BPL/LPL"/>
</dbReference>